<feature type="domain" description="B30.2/SPRY" evidence="1">
    <location>
        <begin position="104"/>
        <end position="295"/>
    </location>
</feature>
<dbReference type="Pfam" id="PF00622">
    <property type="entry name" value="SPRY"/>
    <property type="match status" value="1"/>
</dbReference>
<dbReference type="PROSITE" id="PS50188">
    <property type="entry name" value="B302_SPRY"/>
    <property type="match status" value="1"/>
</dbReference>
<dbReference type="FunFam" id="2.60.120.920:FF:000004">
    <property type="entry name" value="Butyrophilin subfamily 1 member A1"/>
    <property type="match status" value="1"/>
</dbReference>
<protein>
    <recommendedName>
        <fullName evidence="1">B30.2/SPRY domain-containing protein</fullName>
    </recommendedName>
</protein>
<dbReference type="InterPro" id="IPR013320">
    <property type="entry name" value="ConA-like_dom_sf"/>
</dbReference>
<reference evidence="2" key="1">
    <citation type="submission" date="2025-08" db="UniProtKB">
        <authorList>
            <consortium name="Ensembl"/>
        </authorList>
    </citation>
    <scope>IDENTIFICATION</scope>
</reference>
<dbReference type="InterPro" id="IPR001870">
    <property type="entry name" value="B30.2/SPRY"/>
</dbReference>
<dbReference type="PRINTS" id="PR01407">
    <property type="entry name" value="BUTYPHLNCDUF"/>
</dbReference>
<dbReference type="PANTHER" id="PTHR24103">
    <property type="entry name" value="E3 UBIQUITIN-PROTEIN LIGASE TRIM"/>
    <property type="match status" value="1"/>
</dbReference>
<evidence type="ECO:0000313" key="2">
    <source>
        <dbReference type="Ensembl" id="ENSBOBP00000008001.1"/>
    </source>
</evidence>
<evidence type="ECO:0000313" key="3">
    <source>
        <dbReference type="Proteomes" id="UP000694567"/>
    </source>
</evidence>
<dbReference type="Ensembl" id="ENSBOBT00000008211.1">
    <property type="protein sequence ID" value="ENSBOBP00000008001.1"/>
    <property type="gene ID" value="ENSBOBG00000005228.1"/>
</dbReference>
<dbReference type="InterPro" id="IPR006574">
    <property type="entry name" value="PRY"/>
</dbReference>
<dbReference type="SMART" id="SM00449">
    <property type="entry name" value="SPRY"/>
    <property type="match status" value="1"/>
</dbReference>
<keyword evidence="3" id="KW-1185">Reference proteome</keyword>
<dbReference type="InterPro" id="IPR043136">
    <property type="entry name" value="B30.2/SPRY_sf"/>
</dbReference>
<dbReference type="Gene3D" id="2.60.120.920">
    <property type="match status" value="1"/>
</dbReference>
<dbReference type="InterPro" id="IPR003877">
    <property type="entry name" value="SPRY_dom"/>
</dbReference>
<dbReference type="InterPro" id="IPR003879">
    <property type="entry name" value="Butyrophylin_SPRY"/>
</dbReference>
<dbReference type="CDD" id="cd12888">
    <property type="entry name" value="SPRY_PRY_TRIM7_like"/>
    <property type="match status" value="1"/>
</dbReference>
<organism evidence="2 3">
    <name type="scientific">Bubo bubo</name>
    <name type="common">Eurasian eagle-owl</name>
    <name type="synonym">Strix bubo</name>
    <dbReference type="NCBI Taxonomy" id="30461"/>
    <lineage>
        <taxon>Eukaryota</taxon>
        <taxon>Metazoa</taxon>
        <taxon>Chordata</taxon>
        <taxon>Craniata</taxon>
        <taxon>Vertebrata</taxon>
        <taxon>Euteleostomi</taxon>
        <taxon>Archelosauria</taxon>
        <taxon>Archosauria</taxon>
        <taxon>Dinosauria</taxon>
        <taxon>Saurischia</taxon>
        <taxon>Theropoda</taxon>
        <taxon>Coelurosauria</taxon>
        <taxon>Aves</taxon>
        <taxon>Neognathae</taxon>
        <taxon>Neoaves</taxon>
        <taxon>Telluraves</taxon>
        <taxon>Strigiformes</taxon>
        <taxon>Strigidae</taxon>
        <taxon>Bubo</taxon>
    </lineage>
</organism>
<evidence type="ECO:0000259" key="1">
    <source>
        <dbReference type="PROSITE" id="PS50188"/>
    </source>
</evidence>
<dbReference type="Pfam" id="PF13765">
    <property type="entry name" value="PRY"/>
    <property type="match status" value="1"/>
</dbReference>
<reference evidence="2" key="2">
    <citation type="submission" date="2025-09" db="UniProtKB">
        <authorList>
            <consortium name="Ensembl"/>
        </authorList>
    </citation>
    <scope>IDENTIFICATION</scope>
</reference>
<dbReference type="AlphaFoldDB" id="A0A8C0ERS1"/>
<accession>A0A8C0ERS1</accession>
<dbReference type="SMART" id="SM00589">
    <property type="entry name" value="PRY"/>
    <property type="match status" value="1"/>
</dbReference>
<proteinExistence type="predicted"/>
<sequence length="295" mass="33185">MIRESRLKTFRHIQNLLSWLQPPGECWLSKNCLNGVTLLSFLLLLYHLQAVSESCNFHFQQGIPPHLLLISAGVLVSRMEGQESETLRRGNCPLLRRKMQPASVVEELFRVKAHQACPTLGLFDVTLDPDTANPFLILAGDQRGVGRGNEWTLLPNNPERFDTEPCVLGSQGFAAGRHYWEVEVAKGGDWWAVGVAQESVRRKGVLSFAPQEGIWAVGQWFGQYHAFTDPDWTPLHLACLPRAIQVCLDFTDRQVAFADAENKASIFAFCLASCPGERLRPWLWVGMDSWLTLCP</sequence>
<dbReference type="SUPFAM" id="SSF49899">
    <property type="entry name" value="Concanavalin A-like lectins/glucanases"/>
    <property type="match status" value="1"/>
</dbReference>
<name>A0A8C0ERS1_BUBBB</name>
<dbReference type="InterPro" id="IPR050143">
    <property type="entry name" value="TRIM/RBCC"/>
</dbReference>
<dbReference type="Proteomes" id="UP000694567">
    <property type="component" value="Unplaced"/>
</dbReference>